<dbReference type="InterPro" id="IPR000653">
    <property type="entry name" value="DegT/StrS_aminotransferase"/>
</dbReference>
<dbReference type="InterPro" id="IPR015424">
    <property type="entry name" value="PyrdxlP-dep_Trfase"/>
</dbReference>
<organism evidence="13 14">
    <name type="scientific">Aeromonas hydrophila</name>
    <dbReference type="NCBI Taxonomy" id="644"/>
    <lineage>
        <taxon>Bacteria</taxon>
        <taxon>Pseudomonadati</taxon>
        <taxon>Pseudomonadota</taxon>
        <taxon>Gammaproteobacteria</taxon>
        <taxon>Aeromonadales</taxon>
        <taxon>Aeromonadaceae</taxon>
        <taxon>Aeromonas</taxon>
    </lineage>
</organism>
<dbReference type="EC" id="2.6.1.102" evidence="8"/>
<comment type="pathway">
    <text evidence="2">Bacterial outer membrane biogenesis; LPS O-antigen biosynthesis.</text>
</comment>
<dbReference type="AlphaFoldDB" id="A0AAX3P433"/>
<evidence type="ECO:0000256" key="3">
    <source>
        <dbReference type="ARBA" id="ARBA00022576"/>
    </source>
</evidence>
<evidence type="ECO:0000256" key="8">
    <source>
        <dbReference type="ARBA" id="ARBA00066317"/>
    </source>
</evidence>
<feature type="modified residue" description="N6-(pyridoxal phosphate)lysine" evidence="11">
    <location>
        <position position="184"/>
    </location>
</feature>
<reference evidence="13" key="1">
    <citation type="submission" date="2023-02" db="EMBL/GenBank/DDBJ databases">
        <title>The sequence of Aeromonas hydrophila K533.</title>
        <authorList>
            <person name="Luo X."/>
        </authorList>
    </citation>
    <scope>NUCLEOTIDE SEQUENCE</scope>
    <source>
        <strain evidence="13">K533</strain>
    </source>
</reference>
<dbReference type="InterPro" id="IPR015422">
    <property type="entry name" value="PyrdxlP-dep_Trfase_small"/>
</dbReference>
<evidence type="ECO:0000256" key="12">
    <source>
        <dbReference type="RuleBase" id="RU004508"/>
    </source>
</evidence>
<protein>
    <recommendedName>
        <fullName evidence="9">GDP-perosamine synthase</fullName>
        <ecNumber evidence="8">2.6.1.102</ecNumber>
    </recommendedName>
</protein>
<comment type="catalytic activity">
    <reaction evidence="7">
        <text>GDP-alpha-D-perosamine + 2-oxoglutarate = GDP-4-dehydro-alpha-D-rhamnose + L-glutamate</text>
        <dbReference type="Rhea" id="RHEA:36779"/>
        <dbReference type="ChEBI" id="CHEBI:16810"/>
        <dbReference type="ChEBI" id="CHEBI:29985"/>
        <dbReference type="ChEBI" id="CHEBI:57964"/>
        <dbReference type="ChEBI" id="CHEBI:73996"/>
        <dbReference type="EC" id="2.6.1.102"/>
    </reaction>
</comment>
<dbReference type="Gene3D" id="3.90.1150.10">
    <property type="entry name" value="Aspartate Aminotransferase, domain 1"/>
    <property type="match status" value="1"/>
</dbReference>
<dbReference type="CDD" id="cd00616">
    <property type="entry name" value="AHBA_syn"/>
    <property type="match status" value="1"/>
</dbReference>
<keyword evidence="4" id="KW-0808">Transferase</keyword>
<proteinExistence type="inferred from homology"/>
<evidence type="ECO:0000256" key="2">
    <source>
        <dbReference type="ARBA" id="ARBA00005125"/>
    </source>
</evidence>
<feature type="active site" description="Proton acceptor" evidence="10">
    <location>
        <position position="184"/>
    </location>
</feature>
<evidence type="ECO:0000313" key="14">
    <source>
        <dbReference type="Proteomes" id="UP001214666"/>
    </source>
</evidence>
<accession>A0AAX3P433</accession>
<evidence type="ECO:0000256" key="10">
    <source>
        <dbReference type="PIRSR" id="PIRSR000390-1"/>
    </source>
</evidence>
<evidence type="ECO:0000256" key="6">
    <source>
        <dbReference type="ARBA" id="ARBA00037999"/>
    </source>
</evidence>
<gene>
    <name evidence="13" type="ORF">PY771_21150</name>
</gene>
<dbReference type="PANTHER" id="PTHR30244">
    <property type="entry name" value="TRANSAMINASE"/>
    <property type="match status" value="1"/>
</dbReference>
<evidence type="ECO:0000256" key="1">
    <source>
        <dbReference type="ARBA" id="ARBA00001933"/>
    </source>
</evidence>
<dbReference type="FunFam" id="3.40.640.10:FF:000090">
    <property type="entry name" value="Pyridoxal phosphate-dependent aminotransferase"/>
    <property type="match status" value="1"/>
</dbReference>
<dbReference type="RefSeq" id="WP_077095734.1">
    <property type="nucleotide sequence ID" value="NZ_AP023398.1"/>
</dbReference>
<dbReference type="PIRSF" id="PIRSF000390">
    <property type="entry name" value="PLP_StrS"/>
    <property type="match status" value="1"/>
</dbReference>
<dbReference type="GO" id="GO:0102933">
    <property type="term" value="F:GDP-4-dehydro-6-deoxy-D-mannose-4-aminotransferase activity"/>
    <property type="evidence" value="ECO:0007669"/>
    <property type="project" value="UniProtKB-EC"/>
</dbReference>
<dbReference type="GO" id="GO:0030170">
    <property type="term" value="F:pyridoxal phosphate binding"/>
    <property type="evidence" value="ECO:0007669"/>
    <property type="project" value="TreeGrafter"/>
</dbReference>
<evidence type="ECO:0000256" key="4">
    <source>
        <dbReference type="ARBA" id="ARBA00022679"/>
    </source>
</evidence>
<evidence type="ECO:0000256" key="5">
    <source>
        <dbReference type="ARBA" id="ARBA00022898"/>
    </source>
</evidence>
<name>A0AAX3P433_AERHY</name>
<evidence type="ECO:0000256" key="9">
    <source>
        <dbReference type="ARBA" id="ARBA00074221"/>
    </source>
</evidence>
<keyword evidence="5 11" id="KW-0663">Pyridoxal phosphate</keyword>
<dbReference type="EMBL" id="CP118942">
    <property type="protein sequence ID" value="WEE26096.1"/>
    <property type="molecule type" value="Genomic_DNA"/>
</dbReference>
<dbReference type="GO" id="GO:0000271">
    <property type="term" value="P:polysaccharide biosynthetic process"/>
    <property type="evidence" value="ECO:0007669"/>
    <property type="project" value="TreeGrafter"/>
</dbReference>
<evidence type="ECO:0000256" key="11">
    <source>
        <dbReference type="PIRSR" id="PIRSR000390-2"/>
    </source>
</evidence>
<keyword evidence="3 13" id="KW-0032">Aminotransferase</keyword>
<comment type="similarity">
    <text evidence="6 12">Belongs to the DegT/DnrJ/EryC1 family.</text>
</comment>
<dbReference type="Proteomes" id="UP001214666">
    <property type="component" value="Chromosome"/>
</dbReference>
<dbReference type="SUPFAM" id="SSF53383">
    <property type="entry name" value="PLP-dependent transferases"/>
    <property type="match status" value="1"/>
</dbReference>
<dbReference type="PANTHER" id="PTHR30244:SF34">
    <property type="entry name" value="DTDP-4-AMINO-4,6-DIDEOXYGALACTOSE TRANSAMINASE"/>
    <property type="match status" value="1"/>
</dbReference>
<comment type="cofactor">
    <cofactor evidence="1">
        <name>pyridoxal 5'-phosphate</name>
        <dbReference type="ChEBI" id="CHEBI:597326"/>
    </cofactor>
</comment>
<dbReference type="InterPro" id="IPR015421">
    <property type="entry name" value="PyrdxlP-dep_Trfase_major"/>
</dbReference>
<dbReference type="Gene3D" id="3.40.640.10">
    <property type="entry name" value="Type I PLP-dependent aspartate aminotransferase-like (Major domain)"/>
    <property type="match status" value="1"/>
</dbReference>
<sequence>MHSFIPVYQPDLSGNEKKYVVECIDSSWISSKGEFIQKFEKEFANFTGMAHAASVSNGTVALHLALLALDIGPGDEVIVPTFTYIASVNAINYVGAKPVFVDIEPLSWQLDCDLIEELITEKTKAIISVHIYGQPTDMLKLQTIAKRHNLFLIEDGAEAFGSLIDGHHIGHLSDITTYSFFGNKTVTTGEGGMVTTNSAELDRKIRHLKGQGLMEGKEYWHDIVGYNYRMTNICAAIGLAQLEKANSFINRKREIANFYIAHLQGLPLQFQKERPGSCHSWWMFSILTDTREVRDTLRHYLNNAGIETRPLFPPIHFMPMYYQDGHSFPNSEDISERGMNLPSWPGMTDEMLHYIVEKITGFYE</sequence>
<dbReference type="Pfam" id="PF01041">
    <property type="entry name" value="DegT_DnrJ_EryC1"/>
    <property type="match status" value="1"/>
</dbReference>
<evidence type="ECO:0000313" key="13">
    <source>
        <dbReference type="EMBL" id="WEE26096.1"/>
    </source>
</evidence>
<evidence type="ECO:0000256" key="7">
    <source>
        <dbReference type="ARBA" id="ARBA00051587"/>
    </source>
</evidence>